<accession>A0A0D1KB59</accession>
<gene>
    <name evidence="1" type="ORF">SC09_contig4orf00292</name>
</gene>
<protein>
    <submittedName>
        <fullName evidence="1">Uncharacterized protein</fullName>
    </submittedName>
</protein>
<evidence type="ECO:0000313" key="1">
    <source>
        <dbReference type="EMBL" id="KIU05490.1"/>
    </source>
</evidence>
<dbReference type="AlphaFoldDB" id="A0A0D1KB59"/>
<comment type="caution">
    <text evidence="1">The sequence shown here is derived from an EMBL/GenBank/DDBJ whole genome shotgun (WGS) entry which is preliminary data.</text>
</comment>
<reference evidence="1 2" key="1">
    <citation type="submission" date="2014-12" db="EMBL/GenBank/DDBJ databases">
        <title>Comparative genome analysis of Bacillus coagulans HM-08, Clostridium butyricum HM-68, Bacillus subtilis HM-66 and Bacillus licheniformis BL-09.</title>
        <authorList>
            <person name="Zhang H."/>
        </authorList>
    </citation>
    <scope>NUCLEOTIDE SEQUENCE [LARGE SCALE GENOMIC DNA]</scope>
    <source>
        <strain evidence="1 2">HM-66</strain>
    </source>
</reference>
<name>A0A0D1KB59_BACIU</name>
<sequence length="73" mass="8382">MKKLSKELEEGLERVPNLIEEVLQIYEQHQGEPENKPGVSCPSCLNKSSDYVCNWYGNKHVHFICKCGCQVDQ</sequence>
<dbReference type="EMBL" id="JXBC01000013">
    <property type="protein sequence ID" value="KIU05490.1"/>
    <property type="molecule type" value="Genomic_DNA"/>
</dbReference>
<organism evidence="1 2">
    <name type="scientific">Bacillus subtilis</name>
    <dbReference type="NCBI Taxonomy" id="1423"/>
    <lineage>
        <taxon>Bacteria</taxon>
        <taxon>Bacillati</taxon>
        <taxon>Bacillota</taxon>
        <taxon>Bacilli</taxon>
        <taxon>Bacillales</taxon>
        <taxon>Bacillaceae</taxon>
        <taxon>Bacillus</taxon>
    </lineage>
</organism>
<proteinExistence type="predicted"/>
<dbReference type="Proteomes" id="UP000032247">
    <property type="component" value="Unassembled WGS sequence"/>
</dbReference>
<evidence type="ECO:0000313" key="2">
    <source>
        <dbReference type="Proteomes" id="UP000032247"/>
    </source>
</evidence>
<dbReference type="PATRIC" id="fig|1423.173.peg.4026"/>
<dbReference type="RefSeq" id="WP_019712646.1">
    <property type="nucleotide sequence ID" value="NZ_CAJNPU010000006.1"/>
</dbReference>